<evidence type="ECO:0000259" key="1">
    <source>
        <dbReference type="Pfam" id="PF13566"/>
    </source>
</evidence>
<sequence>MPGQTHVTDTAYHYDGTFAGFLCCIFESYARREIPADVCPPQQAQLTLYGVRDIATDAAHARRVAAGLGRLGPAVRDRIATGFLHSTVPGKDLALLRFARLAFARGPQAAQMLGDADAAEAFALERAVLGEAHHYIEFLRFEERGGMLGAVIHPKHCVLPLLRGHFCSRLPDEDFLIFDAVHGAALLRQDRRVQYLAMQRYEPAPDADEADWQALWKRFFRALTIEERRNARAQQTHLPRRFWPDMCEMQPDAPDPTPKHA</sequence>
<organism evidence="2 3">
    <name type="scientific">Candidatus Gemmiger excrementipullorum</name>
    <dbReference type="NCBI Taxonomy" id="2838610"/>
    <lineage>
        <taxon>Bacteria</taxon>
        <taxon>Bacillati</taxon>
        <taxon>Bacillota</taxon>
        <taxon>Clostridia</taxon>
        <taxon>Eubacteriales</taxon>
        <taxon>Gemmiger</taxon>
    </lineage>
</organism>
<evidence type="ECO:0000313" key="2">
    <source>
        <dbReference type="EMBL" id="HIX94899.1"/>
    </source>
</evidence>
<feature type="domain" description="DUF4130" evidence="1">
    <location>
        <begin position="91"/>
        <end position="248"/>
    </location>
</feature>
<reference evidence="2" key="2">
    <citation type="submission" date="2021-04" db="EMBL/GenBank/DDBJ databases">
        <authorList>
            <person name="Gilroy R."/>
        </authorList>
    </citation>
    <scope>NUCLEOTIDE SEQUENCE</scope>
    <source>
        <strain evidence="2">ChiHecec2B26-7398</strain>
    </source>
</reference>
<protein>
    <submittedName>
        <fullName evidence="2">TIGR03915 family putative DNA repair protein</fullName>
    </submittedName>
</protein>
<dbReference type="InterPro" id="IPR023875">
    <property type="entry name" value="DNA_repair_put"/>
</dbReference>
<gene>
    <name evidence="2" type="ORF">H9846_05530</name>
</gene>
<dbReference type="AlphaFoldDB" id="A0A9D2BVF5"/>
<comment type="caution">
    <text evidence="2">The sequence shown here is derived from an EMBL/GenBank/DDBJ whole genome shotgun (WGS) entry which is preliminary data.</text>
</comment>
<name>A0A9D2BVF5_9FIRM</name>
<reference evidence="2" key="1">
    <citation type="journal article" date="2021" name="PeerJ">
        <title>Extensive microbial diversity within the chicken gut microbiome revealed by metagenomics and culture.</title>
        <authorList>
            <person name="Gilroy R."/>
            <person name="Ravi A."/>
            <person name="Getino M."/>
            <person name="Pursley I."/>
            <person name="Horton D.L."/>
            <person name="Alikhan N.F."/>
            <person name="Baker D."/>
            <person name="Gharbi K."/>
            <person name="Hall N."/>
            <person name="Watson M."/>
            <person name="Adriaenssens E.M."/>
            <person name="Foster-Nyarko E."/>
            <person name="Jarju S."/>
            <person name="Secka A."/>
            <person name="Antonio M."/>
            <person name="Oren A."/>
            <person name="Chaudhuri R.R."/>
            <person name="La Ragione R."/>
            <person name="Hildebrand F."/>
            <person name="Pallen M.J."/>
        </authorList>
    </citation>
    <scope>NUCLEOTIDE SEQUENCE</scope>
    <source>
        <strain evidence="2">ChiHecec2B26-7398</strain>
    </source>
</reference>
<dbReference type="InterPro" id="IPR025404">
    <property type="entry name" value="DUF4130"/>
</dbReference>
<proteinExistence type="predicted"/>
<dbReference type="Pfam" id="PF13566">
    <property type="entry name" value="DUF4130"/>
    <property type="match status" value="1"/>
</dbReference>
<accession>A0A9D2BVF5</accession>
<dbReference type="NCBIfam" id="TIGR03915">
    <property type="entry name" value="SAM_7_link_chp"/>
    <property type="match status" value="1"/>
</dbReference>
<dbReference type="Proteomes" id="UP000886751">
    <property type="component" value="Unassembled WGS sequence"/>
</dbReference>
<evidence type="ECO:0000313" key="3">
    <source>
        <dbReference type="Proteomes" id="UP000886751"/>
    </source>
</evidence>
<dbReference type="EMBL" id="DXEI01000081">
    <property type="protein sequence ID" value="HIX94899.1"/>
    <property type="molecule type" value="Genomic_DNA"/>
</dbReference>